<keyword evidence="4" id="KW-1185">Reference proteome</keyword>
<dbReference type="GO" id="GO:0005737">
    <property type="term" value="C:cytoplasm"/>
    <property type="evidence" value="ECO:0007669"/>
    <property type="project" value="TreeGrafter"/>
</dbReference>
<name>A0A0C3BAR6_PILCF</name>
<feature type="chain" id="PRO_5002161477" description="Amidohydrolase-related domain-containing protein" evidence="1">
    <location>
        <begin position="18"/>
        <end position="954"/>
    </location>
</feature>
<dbReference type="OrthoDB" id="10258955at2759"/>
<dbReference type="InterPro" id="IPR032466">
    <property type="entry name" value="Metal_Hydrolase"/>
</dbReference>
<evidence type="ECO:0000313" key="3">
    <source>
        <dbReference type="EMBL" id="KIM83388.1"/>
    </source>
</evidence>
<organism evidence="3 4">
    <name type="scientific">Piloderma croceum (strain F 1598)</name>
    <dbReference type="NCBI Taxonomy" id="765440"/>
    <lineage>
        <taxon>Eukaryota</taxon>
        <taxon>Fungi</taxon>
        <taxon>Dikarya</taxon>
        <taxon>Basidiomycota</taxon>
        <taxon>Agaricomycotina</taxon>
        <taxon>Agaricomycetes</taxon>
        <taxon>Agaricomycetidae</taxon>
        <taxon>Atheliales</taxon>
        <taxon>Atheliaceae</taxon>
        <taxon>Piloderma</taxon>
    </lineage>
</organism>
<dbReference type="InterPro" id="IPR050138">
    <property type="entry name" value="DHOase/Allantoinase_Hydrolase"/>
</dbReference>
<dbReference type="Proteomes" id="UP000054166">
    <property type="component" value="Unassembled WGS sequence"/>
</dbReference>
<accession>A0A0C3BAR6</accession>
<dbReference type="GO" id="GO:0006145">
    <property type="term" value="P:purine nucleobase catabolic process"/>
    <property type="evidence" value="ECO:0007669"/>
    <property type="project" value="TreeGrafter"/>
</dbReference>
<proteinExistence type="predicted"/>
<dbReference type="EMBL" id="KN832991">
    <property type="protein sequence ID" value="KIM83388.1"/>
    <property type="molecule type" value="Genomic_DNA"/>
</dbReference>
<dbReference type="InterPro" id="IPR006680">
    <property type="entry name" value="Amidohydro-rel"/>
</dbReference>
<keyword evidence="1" id="KW-0732">Signal</keyword>
<dbReference type="Pfam" id="PF01979">
    <property type="entry name" value="Amidohydro_1"/>
    <property type="match status" value="1"/>
</dbReference>
<reference evidence="3 4" key="1">
    <citation type="submission" date="2014-04" db="EMBL/GenBank/DDBJ databases">
        <authorList>
            <consortium name="DOE Joint Genome Institute"/>
            <person name="Kuo A."/>
            <person name="Tarkka M."/>
            <person name="Buscot F."/>
            <person name="Kohler A."/>
            <person name="Nagy L.G."/>
            <person name="Floudas D."/>
            <person name="Copeland A."/>
            <person name="Barry K.W."/>
            <person name="Cichocki N."/>
            <person name="Veneault-Fourrey C."/>
            <person name="LaButti K."/>
            <person name="Lindquist E.A."/>
            <person name="Lipzen A."/>
            <person name="Lundell T."/>
            <person name="Morin E."/>
            <person name="Murat C."/>
            <person name="Sun H."/>
            <person name="Tunlid A."/>
            <person name="Henrissat B."/>
            <person name="Grigoriev I.V."/>
            <person name="Hibbett D.S."/>
            <person name="Martin F."/>
            <person name="Nordberg H.P."/>
            <person name="Cantor M.N."/>
            <person name="Hua S.X."/>
        </authorList>
    </citation>
    <scope>NUCLEOTIDE SEQUENCE [LARGE SCALE GENOMIC DNA]</scope>
    <source>
        <strain evidence="3 4">F 1598</strain>
    </source>
</reference>
<reference evidence="4" key="2">
    <citation type="submission" date="2015-01" db="EMBL/GenBank/DDBJ databases">
        <title>Evolutionary Origins and Diversification of the Mycorrhizal Mutualists.</title>
        <authorList>
            <consortium name="DOE Joint Genome Institute"/>
            <consortium name="Mycorrhizal Genomics Consortium"/>
            <person name="Kohler A."/>
            <person name="Kuo A."/>
            <person name="Nagy L.G."/>
            <person name="Floudas D."/>
            <person name="Copeland A."/>
            <person name="Barry K.W."/>
            <person name="Cichocki N."/>
            <person name="Veneault-Fourrey C."/>
            <person name="LaButti K."/>
            <person name="Lindquist E.A."/>
            <person name="Lipzen A."/>
            <person name="Lundell T."/>
            <person name="Morin E."/>
            <person name="Murat C."/>
            <person name="Riley R."/>
            <person name="Ohm R."/>
            <person name="Sun H."/>
            <person name="Tunlid A."/>
            <person name="Henrissat B."/>
            <person name="Grigoriev I.V."/>
            <person name="Hibbett D.S."/>
            <person name="Martin F."/>
        </authorList>
    </citation>
    <scope>NUCLEOTIDE SEQUENCE [LARGE SCALE GENOMIC DNA]</scope>
    <source>
        <strain evidence="4">F 1598</strain>
    </source>
</reference>
<dbReference type="HOGENOM" id="CLU_006273_0_0_1"/>
<evidence type="ECO:0000256" key="1">
    <source>
        <dbReference type="SAM" id="SignalP"/>
    </source>
</evidence>
<gene>
    <name evidence="3" type="ORF">PILCRDRAFT_69640</name>
</gene>
<dbReference type="InterPro" id="IPR011059">
    <property type="entry name" value="Metal-dep_hydrolase_composite"/>
</dbReference>
<evidence type="ECO:0000259" key="2">
    <source>
        <dbReference type="Pfam" id="PF01979"/>
    </source>
</evidence>
<dbReference type="AlphaFoldDB" id="A0A0C3BAR6"/>
<dbReference type="SUPFAM" id="SSF51556">
    <property type="entry name" value="Metallo-dependent hydrolases"/>
    <property type="match status" value="1"/>
</dbReference>
<dbReference type="PANTHER" id="PTHR43668">
    <property type="entry name" value="ALLANTOINASE"/>
    <property type="match status" value="1"/>
</dbReference>
<dbReference type="GO" id="GO:0004038">
    <property type="term" value="F:allantoinase activity"/>
    <property type="evidence" value="ECO:0007669"/>
    <property type="project" value="TreeGrafter"/>
</dbReference>
<protein>
    <recommendedName>
        <fullName evidence="2">Amidohydrolase-related domain-containing protein</fullName>
    </recommendedName>
</protein>
<feature type="signal peptide" evidence="1">
    <location>
        <begin position="1"/>
        <end position="17"/>
    </location>
</feature>
<evidence type="ECO:0000313" key="4">
    <source>
        <dbReference type="Proteomes" id="UP000054166"/>
    </source>
</evidence>
<dbReference type="Gene3D" id="3.20.20.140">
    <property type="entry name" value="Metal-dependent hydrolases"/>
    <property type="match status" value="2"/>
</dbReference>
<dbReference type="PANTHER" id="PTHR43668:SF5">
    <property type="entry name" value="AMIDOHYDROLASE 3 DOMAIN-CONTAINING PROTEIN"/>
    <property type="match status" value="1"/>
</dbReference>
<sequence length="954" mass="102482">MVIALCALAATLTAVVCNTHFSAGYGSENTPHQIHRNVQLILNQCAALNALPGPPVNFLAREVSDRFEPGTKPTLIRNATIWTGAHNGTEVIFGDILLDGGIIKGIGEIPDFRLASVTDDLVTIDANGAWLTPGIVDLHSHLGLLSAPVLGGAFDVTSPNGPVLPYLRSIDGFNTHDDAFQLAISGGVTSVQVLPGSGNAIGGQAFMMKLRKTSERSPSSMILEPPHSLNGSVNDLSAPPRWRHMIQSCGENLRRYGARMDSAWSFRAAYHKARQIKVAQDSFCQKAGAGLWESIDGDFPEDLKWEMLVDVLRGKVKISNHCHEAVDLDQIVRLSNEFKFPIASFHHASEAWLVPDLLKRVWGSPPVIALFATNHRYKRESFRGSEFAARVLADNNISVVMQSYHPTLNSRYVLYEAQQAHHFGLPPHLSLASVTAVPASAAGLEHRIGILAKGTDADVVLWDSHPLHIGATPVKVWIDGILQIPVPLKTGEKGGNVIVGKGKDGQEWREVPPVPNWDKERKTAIEWDGLPPLEGEKESSTVVFKNVREVWTRGSHGVVESFYKGNDELGVVLVEGGKIICAGTAATCVPIATPSGAVVDLHGGSISPGLMSFGSPLGLEEIAGEPSTGNGVSYNALVEDIPRVFGDVSGIMRAVDALQFGTRNALTAHRSGVTLATVSLTRRGGIFGGETSFVAGLSATFRTGAAHAMQRGAVVQNVAALHVTLGKPQPLSRMNSQIGASVSEQVATLRRLLFGFEPIETETGRWFKKAIEGVVPLVIEVGSADIMATLLNLKAEAEERWGTRMRMVFAGATEAHLLAKEIGKAGVGVILNPIRPYPLTWDHRRILAGPPLTNNTNLVSLMENQVTVAVGVPDAWEARNARFDIAWAKLESNGRIDEQQAYSLASTNLEKLLGIVNLSNETADLVAYEGGSAFDLSSKVVAVLSAERGVVDLM</sequence>
<dbReference type="InParanoid" id="A0A0C3BAR6"/>
<feature type="domain" description="Amidohydrolase-related" evidence="2">
    <location>
        <begin position="411"/>
        <end position="475"/>
    </location>
</feature>
<dbReference type="SUPFAM" id="SSF51338">
    <property type="entry name" value="Composite domain of metallo-dependent hydrolases"/>
    <property type="match status" value="1"/>
</dbReference>